<dbReference type="EMBL" id="GG678349">
    <property type="protein sequence ID" value="EER09362.1"/>
    <property type="molecule type" value="Genomic_DNA"/>
</dbReference>
<organism evidence="3">
    <name type="scientific">Perkinsus marinus (strain ATCC 50983 / TXsc)</name>
    <dbReference type="NCBI Taxonomy" id="423536"/>
    <lineage>
        <taxon>Eukaryota</taxon>
        <taxon>Sar</taxon>
        <taxon>Alveolata</taxon>
        <taxon>Perkinsozoa</taxon>
        <taxon>Perkinsea</taxon>
        <taxon>Perkinsida</taxon>
        <taxon>Perkinsidae</taxon>
        <taxon>Perkinsus</taxon>
    </lineage>
</organism>
<feature type="region of interest" description="Disordered" evidence="1">
    <location>
        <begin position="1"/>
        <end position="20"/>
    </location>
</feature>
<dbReference type="InParanoid" id="C5L1N1"/>
<reference evidence="2 3" key="1">
    <citation type="submission" date="2008-07" db="EMBL/GenBank/DDBJ databases">
        <authorList>
            <person name="El-Sayed N."/>
            <person name="Caler E."/>
            <person name="Inman J."/>
            <person name="Amedeo P."/>
            <person name="Hass B."/>
            <person name="Wortman J."/>
        </authorList>
    </citation>
    <scope>NUCLEOTIDE SEQUENCE [LARGE SCALE GENOMIC DNA]</scope>
    <source>
        <strain evidence="3">ATCC 50983 / TXsc</strain>
    </source>
</reference>
<feature type="region of interest" description="Disordered" evidence="1">
    <location>
        <begin position="64"/>
        <end position="95"/>
    </location>
</feature>
<dbReference type="AlphaFoldDB" id="C5L1N1"/>
<evidence type="ECO:0000313" key="2">
    <source>
        <dbReference type="EMBL" id="EER09362.1"/>
    </source>
</evidence>
<dbReference type="GeneID" id="9052238"/>
<dbReference type="RefSeq" id="XP_002777546.1">
    <property type="nucleotide sequence ID" value="XM_002777500.1"/>
</dbReference>
<protein>
    <submittedName>
        <fullName evidence="2">Uncharacterized protein</fullName>
    </submittedName>
</protein>
<name>C5L1N1_PERM5</name>
<sequence length="115" mass="13668">MARIEREASEDEGEQQLSVDEEVKYWEDKLGIHENNEKVKQEFIKDGWDEDFFQSLDAIDDAVKERKRDLDRSEPSRQEMEDSPDDPGLPQMMKKPKTRRILLMKKWNIGSINWA</sequence>
<evidence type="ECO:0000256" key="1">
    <source>
        <dbReference type="SAM" id="MobiDB-lite"/>
    </source>
</evidence>
<dbReference type="Proteomes" id="UP000007800">
    <property type="component" value="Unassembled WGS sequence"/>
</dbReference>
<accession>C5L1N1</accession>
<gene>
    <name evidence="2" type="ORF">Pmar_PMAR016303</name>
</gene>
<proteinExistence type="predicted"/>
<feature type="compositionally biased region" description="Basic and acidic residues" evidence="1">
    <location>
        <begin position="64"/>
        <end position="80"/>
    </location>
</feature>
<keyword evidence="3" id="KW-1185">Reference proteome</keyword>
<evidence type="ECO:0000313" key="3">
    <source>
        <dbReference type="Proteomes" id="UP000007800"/>
    </source>
</evidence>